<gene>
    <name evidence="1" type="ORF">DA456_04795</name>
</gene>
<accession>A0A0P9GUS9</accession>
<name>A0A0P9GUS9_PSESX</name>
<dbReference type="AlphaFoldDB" id="A0A0P9GUS9"/>
<dbReference type="EMBL" id="CP028490">
    <property type="protein sequence ID" value="AVX22766.1"/>
    <property type="molecule type" value="Genomic_DNA"/>
</dbReference>
<protein>
    <submittedName>
        <fullName evidence="1">Uncharacterized protein</fullName>
    </submittedName>
</protein>
<evidence type="ECO:0000313" key="2">
    <source>
        <dbReference type="Proteomes" id="UP000240475"/>
    </source>
</evidence>
<sequence>MWIGTEKERFKVQRRIMFVPLLVAMLFAAVKVDAYFSGCATLSDLLKVIFVAGLTWGIFYLAGKW</sequence>
<evidence type="ECO:0000313" key="1">
    <source>
        <dbReference type="EMBL" id="AVX22766.1"/>
    </source>
</evidence>
<organism evidence="1 2">
    <name type="scientific">Pseudomonas syringae pv. atrofaciens</name>
    <dbReference type="NCBI Taxonomy" id="192087"/>
    <lineage>
        <taxon>Bacteria</taxon>
        <taxon>Pseudomonadati</taxon>
        <taxon>Pseudomonadota</taxon>
        <taxon>Gammaproteobacteria</taxon>
        <taxon>Pseudomonadales</taxon>
        <taxon>Pseudomonadaceae</taxon>
        <taxon>Pseudomonas</taxon>
        <taxon>Pseudomonas syringae</taxon>
    </lineage>
</organism>
<dbReference type="Proteomes" id="UP000240475">
    <property type="component" value="Chromosome"/>
</dbReference>
<dbReference type="RefSeq" id="WP_029571805.1">
    <property type="nucleotide sequence ID" value="NZ_CP028490.1"/>
</dbReference>
<proteinExistence type="predicted"/>
<reference evidence="1 2" key="1">
    <citation type="submission" date="2018-04" db="EMBL/GenBank/DDBJ databases">
        <authorList>
            <person name="Cha J.-S."/>
        </authorList>
    </citation>
    <scope>NUCLEOTIDE SEQUENCE [LARGE SCALE GENOMIC DNA]</scope>
    <source>
        <strain evidence="1 2">LMG5095</strain>
    </source>
</reference>